<dbReference type="SUPFAM" id="SSF53335">
    <property type="entry name" value="S-adenosyl-L-methionine-dependent methyltransferases"/>
    <property type="match status" value="1"/>
</dbReference>
<dbReference type="STRING" id="77635.BISU_0628"/>
<evidence type="ECO:0000313" key="1">
    <source>
        <dbReference type="EMBL" id="KFJ04620.1"/>
    </source>
</evidence>
<dbReference type="AlphaFoldDB" id="A0A087EA19"/>
<dbReference type="Proteomes" id="UP000029055">
    <property type="component" value="Unassembled WGS sequence"/>
</dbReference>
<gene>
    <name evidence="1" type="ORF">BISU_0628</name>
</gene>
<accession>A0A087EA19</accession>
<proteinExistence type="predicted"/>
<evidence type="ECO:0000313" key="2">
    <source>
        <dbReference type="Proteomes" id="UP000029055"/>
    </source>
</evidence>
<dbReference type="eggNOG" id="COG2226">
    <property type="taxonomic scope" value="Bacteria"/>
</dbReference>
<organism evidence="1 2">
    <name type="scientific">Bifidobacterium subtile</name>
    <dbReference type="NCBI Taxonomy" id="77635"/>
    <lineage>
        <taxon>Bacteria</taxon>
        <taxon>Bacillati</taxon>
        <taxon>Actinomycetota</taxon>
        <taxon>Actinomycetes</taxon>
        <taxon>Bifidobacteriales</taxon>
        <taxon>Bifidobacteriaceae</taxon>
        <taxon>Bifidobacterium</taxon>
    </lineage>
</organism>
<keyword evidence="2" id="KW-1185">Reference proteome</keyword>
<dbReference type="InterPro" id="IPR029063">
    <property type="entry name" value="SAM-dependent_MTases_sf"/>
</dbReference>
<protein>
    <submittedName>
        <fullName evidence="1">Methyltransferase type 11</fullName>
    </submittedName>
</protein>
<dbReference type="GO" id="GO:0008168">
    <property type="term" value="F:methyltransferase activity"/>
    <property type="evidence" value="ECO:0007669"/>
    <property type="project" value="UniProtKB-KW"/>
</dbReference>
<name>A0A087EA19_9BIFI</name>
<comment type="caution">
    <text evidence="1">The sequence shown here is derived from an EMBL/GenBank/DDBJ whole genome shotgun (WGS) entry which is preliminary data.</text>
</comment>
<dbReference type="GO" id="GO:0032259">
    <property type="term" value="P:methylation"/>
    <property type="evidence" value="ECO:0007669"/>
    <property type="project" value="UniProtKB-KW"/>
</dbReference>
<dbReference type="CDD" id="cd02440">
    <property type="entry name" value="AdoMet_MTases"/>
    <property type="match status" value="1"/>
</dbReference>
<keyword evidence="1" id="KW-0489">Methyltransferase</keyword>
<keyword evidence="1" id="KW-0808">Transferase</keyword>
<reference evidence="1 2" key="1">
    <citation type="submission" date="2014-03" db="EMBL/GenBank/DDBJ databases">
        <title>Genomics of Bifidobacteria.</title>
        <authorList>
            <person name="Ventura M."/>
            <person name="Milani C."/>
            <person name="Lugli G.A."/>
        </authorList>
    </citation>
    <scope>NUCLEOTIDE SEQUENCE [LARGE SCALE GENOMIC DNA]</scope>
    <source>
        <strain evidence="1 2">LMG 11597</strain>
    </source>
</reference>
<dbReference type="OrthoDB" id="9808480at2"/>
<dbReference type="Pfam" id="PF13489">
    <property type="entry name" value="Methyltransf_23"/>
    <property type="match status" value="1"/>
</dbReference>
<sequence>MTAQFIDRYQGNGRVLDDTWHARENIYESRLRLLHRALTTEDPGKILSIGIGSGIFETLLRDRYGIEVAEAVEPSASLGAEARGKGINVVQSTAQDYNYPGAPYDTIVYNGSSFGFIPDDEIEATFTRNRDVLAEGGRLVLTDVPRESALGTVLRLAQKYDIAREDVDDLLVGTSFFNLDTHAYKPNWHQIAWYAKLLEGIGFHNLQYFQTVLGNPPYQNDRVEDPIEGHEAGNYVAIVAQR</sequence>
<dbReference type="RefSeq" id="WP_051921993.1">
    <property type="nucleotide sequence ID" value="NZ_JGZR01000003.1"/>
</dbReference>
<dbReference type="Gene3D" id="3.40.50.150">
    <property type="entry name" value="Vaccinia Virus protein VP39"/>
    <property type="match status" value="1"/>
</dbReference>
<dbReference type="EMBL" id="JGZR01000003">
    <property type="protein sequence ID" value="KFJ04620.1"/>
    <property type="molecule type" value="Genomic_DNA"/>
</dbReference>